<protein>
    <submittedName>
        <fullName evidence="2">GyrI-like small molecule binding domain-containing protein</fullName>
    </submittedName>
</protein>
<evidence type="ECO:0000259" key="1">
    <source>
        <dbReference type="Pfam" id="PF06445"/>
    </source>
</evidence>
<gene>
    <name evidence="2" type="ORF">SAMN04488109_1922</name>
</gene>
<dbReference type="SUPFAM" id="SSF55136">
    <property type="entry name" value="Probable bacterial effector-binding domain"/>
    <property type="match status" value="1"/>
</dbReference>
<dbReference type="RefSeq" id="WP_178377066.1">
    <property type="nucleotide sequence ID" value="NZ_FQWQ01000001.1"/>
</dbReference>
<dbReference type="InterPro" id="IPR011256">
    <property type="entry name" value="Reg_factor_effector_dom_sf"/>
</dbReference>
<feature type="domain" description="GyrI-like small molecule binding" evidence="1">
    <location>
        <begin position="12"/>
        <end position="131"/>
    </location>
</feature>
<accession>A0A1M5MSS8</accession>
<dbReference type="InterPro" id="IPR029442">
    <property type="entry name" value="GyrI-like"/>
</dbReference>
<dbReference type="Proteomes" id="UP000184212">
    <property type="component" value="Unassembled WGS sequence"/>
</dbReference>
<name>A0A1M5MSS8_9BACT</name>
<sequence length="151" mass="16777">MSNISVRQISIVNPIKAVGKTFTGDYSQSFAYIKEVQALLDALSVKWIPNKVLGIYYDHPAEKKPEDLRSFQGVFTEHDQAILTGTLSILELKGSFLYTKVSGDPTQAISDGYAALFEYIGQHSLQLKSNAGIQIVTFEEGIIQTEIYLEL</sequence>
<dbReference type="AlphaFoldDB" id="A0A1M5MSS8"/>
<keyword evidence="3" id="KW-1185">Reference proteome</keyword>
<organism evidence="2 3">
    <name type="scientific">Chryseolinea serpens</name>
    <dbReference type="NCBI Taxonomy" id="947013"/>
    <lineage>
        <taxon>Bacteria</taxon>
        <taxon>Pseudomonadati</taxon>
        <taxon>Bacteroidota</taxon>
        <taxon>Cytophagia</taxon>
        <taxon>Cytophagales</taxon>
        <taxon>Fulvivirgaceae</taxon>
        <taxon>Chryseolinea</taxon>
    </lineage>
</organism>
<proteinExistence type="predicted"/>
<evidence type="ECO:0000313" key="2">
    <source>
        <dbReference type="EMBL" id="SHG80470.1"/>
    </source>
</evidence>
<evidence type="ECO:0000313" key="3">
    <source>
        <dbReference type="Proteomes" id="UP000184212"/>
    </source>
</evidence>
<dbReference type="Pfam" id="PF06445">
    <property type="entry name" value="GyrI-like"/>
    <property type="match status" value="1"/>
</dbReference>
<dbReference type="Gene3D" id="3.20.80.10">
    <property type="entry name" value="Regulatory factor, effector binding domain"/>
    <property type="match status" value="1"/>
</dbReference>
<dbReference type="EMBL" id="FQWQ01000001">
    <property type="protein sequence ID" value="SHG80470.1"/>
    <property type="molecule type" value="Genomic_DNA"/>
</dbReference>
<reference evidence="2 3" key="1">
    <citation type="submission" date="2016-11" db="EMBL/GenBank/DDBJ databases">
        <authorList>
            <person name="Jaros S."/>
            <person name="Januszkiewicz K."/>
            <person name="Wedrychowicz H."/>
        </authorList>
    </citation>
    <scope>NUCLEOTIDE SEQUENCE [LARGE SCALE GENOMIC DNA]</scope>
    <source>
        <strain evidence="2 3">DSM 24574</strain>
    </source>
</reference>